<name>A0A915IYQ4_ROMCU</name>
<dbReference type="AlphaFoldDB" id="A0A915IYQ4"/>
<keyword evidence="1" id="KW-1185">Reference proteome</keyword>
<reference evidence="2" key="1">
    <citation type="submission" date="2022-11" db="UniProtKB">
        <authorList>
            <consortium name="WormBaseParasite"/>
        </authorList>
    </citation>
    <scope>IDENTIFICATION</scope>
</reference>
<accession>A0A915IYQ4</accession>
<evidence type="ECO:0000313" key="1">
    <source>
        <dbReference type="Proteomes" id="UP000887565"/>
    </source>
</evidence>
<dbReference type="Proteomes" id="UP000887565">
    <property type="component" value="Unplaced"/>
</dbReference>
<protein>
    <submittedName>
        <fullName evidence="2">Uncharacterized protein</fullName>
    </submittedName>
</protein>
<sequence>MYKTKAGEKREQSTPMHWDEKEGCVVGGDELMMPGYSVEEQWTLEKAYNYFVQCLRDLLTKWALGSRNQEAGKGADELVMKACQRGFLVSVLFC</sequence>
<proteinExistence type="predicted"/>
<organism evidence="1 2">
    <name type="scientific">Romanomermis culicivorax</name>
    <name type="common">Nematode worm</name>
    <dbReference type="NCBI Taxonomy" id="13658"/>
    <lineage>
        <taxon>Eukaryota</taxon>
        <taxon>Metazoa</taxon>
        <taxon>Ecdysozoa</taxon>
        <taxon>Nematoda</taxon>
        <taxon>Enoplea</taxon>
        <taxon>Dorylaimia</taxon>
        <taxon>Mermithida</taxon>
        <taxon>Mermithoidea</taxon>
        <taxon>Mermithidae</taxon>
        <taxon>Romanomermis</taxon>
    </lineage>
</organism>
<evidence type="ECO:0000313" key="2">
    <source>
        <dbReference type="WBParaSite" id="nRc.2.0.1.t19341-RA"/>
    </source>
</evidence>
<dbReference type="WBParaSite" id="nRc.2.0.1.t19341-RA">
    <property type="protein sequence ID" value="nRc.2.0.1.t19341-RA"/>
    <property type="gene ID" value="nRc.2.0.1.g19341"/>
</dbReference>